<evidence type="ECO:0000313" key="2">
    <source>
        <dbReference type="Proteomes" id="UP000176511"/>
    </source>
</evidence>
<dbReference type="AlphaFoldDB" id="A0A1F6DI86"/>
<reference evidence="1 2" key="1">
    <citation type="journal article" date="2016" name="Nat. Commun.">
        <title>Thousands of microbial genomes shed light on interconnected biogeochemical processes in an aquifer system.</title>
        <authorList>
            <person name="Anantharaman K."/>
            <person name="Brown C.T."/>
            <person name="Hug L.A."/>
            <person name="Sharon I."/>
            <person name="Castelle C.J."/>
            <person name="Probst A.J."/>
            <person name="Thomas B.C."/>
            <person name="Singh A."/>
            <person name="Wilkins M.J."/>
            <person name="Karaoz U."/>
            <person name="Brodie E.L."/>
            <person name="Williams K.H."/>
            <person name="Hubbard S.S."/>
            <person name="Banfield J.F."/>
        </authorList>
    </citation>
    <scope>NUCLEOTIDE SEQUENCE [LARGE SCALE GENOMIC DNA]</scope>
</reference>
<gene>
    <name evidence="1" type="ORF">A3C87_01920</name>
</gene>
<dbReference type="Proteomes" id="UP000176511">
    <property type="component" value="Unassembled WGS sequence"/>
</dbReference>
<name>A0A1F6DI86_9BACT</name>
<organism evidence="1 2">
    <name type="scientific">Candidatus Kaiserbacteria bacterium RIFCSPHIGHO2_02_FULL_49_34</name>
    <dbReference type="NCBI Taxonomy" id="1798491"/>
    <lineage>
        <taxon>Bacteria</taxon>
        <taxon>Candidatus Kaiseribacteriota</taxon>
    </lineage>
</organism>
<dbReference type="EMBL" id="MFLE01000026">
    <property type="protein sequence ID" value="OGG61037.1"/>
    <property type="molecule type" value="Genomic_DNA"/>
</dbReference>
<dbReference type="STRING" id="1798491.A3C87_01920"/>
<accession>A0A1F6DI86</accession>
<comment type="caution">
    <text evidence="1">The sequence shown here is derived from an EMBL/GenBank/DDBJ whole genome shotgun (WGS) entry which is preliminary data.</text>
</comment>
<protein>
    <submittedName>
        <fullName evidence="1">Uncharacterized protein</fullName>
    </submittedName>
</protein>
<evidence type="ECO:0000313" key="1">
    <source>
        <dbReference type="EMBL" id="OGG61037.1"/>
    </source>
</evidence>
<sequence length="80" mass="8270">MIPRSRNIAITVAVAIALLAGLLFARSATGRTDNIAAGTIFVSEVIAPTSTPSAAPASESATTVRESMRATLIEEIRTAQ</sequence>
<proteinExistence type="predicted"/>